<dbReference type="GO" id="GO:0003677">
    <property type="term" value="F:DNA binding"/>
    <property type="evidence" value="ECO:0007669"/>
    <property type="project" value="InterPro"/>
</dbReference>
<organism evidence="2">
    <name type="scientific">marine sediment metagenome</name>
    <dbReference type="NCBI Taxonomy" id="412755"/>
    <lineage>
        <taxon>unclassified sequences</taxon>
        <taxon>metagenomes</taxon>
        <taxon>ecological metagenomes</taxon>
    </lineage>
</organism>
<reference evidence="2" key="1">
    <citation type="journal article" date="2014" name="Front. Microbiol.">
        <title>High frequency of phylogenetically diverse reductive dehalogenase-homologous genes in deep subseafloor sedimentary metagenomes.</title>
        <authorList>
            <person name="Kawai M."/>
            <person name="Futagami T."/>
            <person name="Toyoda A."/>
            <person name="Takaki Y."/>
            <person name="Nishi S."/>
            <person name="Hori S."/>
            <person name="Arai W."/>
            <person name="Tsubouchi T."/>
            <person name="Morono Y."/>
            <person name="Uchiyama I."/>
            <person name="Ito T."/>
            <person name="Fujiyama A."/>
            <person name="Inagaki F."/>
            <person name="Takami H."/>
        </authorList>
    </citation>
    <scope>NUCLEOTIDE SEQUENCE</scope>
    <source>
        <strain evidence="2">Expedition CK06-06</strain>
    </source>
</reference>
<gene>
    <name evidence="2" type="ORF">S01H4_05411</name>
</gene>
<dbReference type="GO" id="GO:0006313">
    <property type="term" value="P:DNA transposition"/>
    <property type="evidence" value="ECO:0007669"/>
    <property type="project" value="InterPro"/>
</dbReference>
<sequence>MLLLRKQLINRDFVKKILSWRHSGFNVHSKVRAESKEEAERIGKYIIRLVLSLRILSLDEAKGQVVYQYGKNSTESEHMDYLEFIARVTSNIPEKGQVMIRYYGIYANAHRGKKKKAGVNPSCPLII</sequence>
<feature type="non-terminal residue" evidence="2">
    <location>
        <position position="127"/>
    </location>
</feature>
<dbReference type="EMBL" id="BART01001567">
    <property type="protein sequence ID" value="GAG71013.1"/>
    <property type="molecule type" value="Genomic_DNA"/>
</dbReference>
<protein>
    <recommendedName>
        <fullName evidence="1">Transposase IS801/IS1294 domain-containing protein</fullName>
    </recommendedName>
</protein>
<dbReference type="AlphaFoldDB" id="X1AED5"/>
<dbReference type="GO" id="GO:0004803">
    <property type="term" value="F:transposase activity"/>
    <property type="evidence" value="ECO:0007669"/>
    <property type="project" value="InterPro"/>
</dbReference>
<proteinExistence type="predicted"/>
<dbReference type="Pfam" id="PF04986">
    <property type="entry name" value="Y2_Tnp"/>
    <property type="match status" value="1"/>
</dbReference>
<dbReference type="InterPro" id="IPR007069">
    <property type="entry name" value="Transposase_32"/>
</dbReference>
<feature type="domain" description="Transposase IS801/IS1294" evidence="1">
    <location>
        <begin position="13"/>
        <end position="110"/>
    </location>
</feature>
<name>X1AED5_9ZZZZ</name>
<accession>X1AED5</accession>
<evidence type="ECO:0000313" key="2">
    <source>
        <dbReference type="EMBL" id="GAG71013.1"/>
    </source>
</evidence>
<comment type="caution">
    <text evidence="2">The sequence shown here is derived from an EMBL/GenBank/DDBJ whole genome shotgun (WGS) entry which is preliminary data.</text>
</comment>
<evidence type="ECO:0000259" key="1">
    <source>
        <dbReference type="Pfam" id="PF04986"/>
    </source>
</evidence>